<comment type="caution">
    <text evidence="2">The sequence shown here is derived from an EMBL/GenBank/DDBJ whole genome shotgun (WGS) entry which is preliminary data.</text>
</comment>
<proteinExistence type="predicted"/>
<evidence type="ECO:0000256" key="1">
    <source>
        <dbReference type="SAM" id="MobiDB-lite"/>
    </source>
</evidence>
<reference evidence="2 3" key="1">
    <citation type="journal article" date="2012" name="Genome Biol.">
        <title>Genome and low-iron response of an oceanic diatom adapted to chronic iron limitation.</title>
        <authorList>
            <person name="Lommer M."/>
            <person name="Specht M."/>
            <person name="Roy A.S."/>
            <person name="Kraemer L."/>
            <person name="Andreson R."/>
            <person name="Gutowska M.A."/>
            <person name="Wolf J."/>
            <person name="Bergner S.V."/>
            <person name="Schilhabel M.B."/>
            <person name="Klostermeier U.C."/>
            <person name="Beiko R.G."/>
            <person name="Rosenstiel P."/>
            <person name="Hippler M."/>
            <person name="Laroche J."/>
        </authorList>
    </citation>
    <scope>NUCLEOTIDE SEQUENCE [LARGE SCALE GENOMIC DNA]</scope>
    <source>
        <strain evidence="2 3">CCMP1005</strain>
    </source>
</reference>
<feature type="compositionally biased region" description="Basic and acidic residues" evidence="1">
    <location>
        <begin position="174"/>
        <end position="185"/>
    </location>
</feature>
<feature type="compositionally biased region" description="Gly residues" evidence="1">
    <location>
        <begin position="1"/>
        <end position="11"/>
    </location>
</feature>
<dbReference type="EMBL" id="AGNL01048952">
    <property type="protein sequence ID" value="EJK44996.1"/>
    <property type="molecule type" value="Genomic_DNA"/>
</dbReference>
<evidence type="ECO:0000313" key="2">
    <source>
        <dbReference type="EMBL" id="EJK44996.1"/>
    </source>
</evidence>
<feature type="compositionally biased region" description="Gly residues" evidence="1">
    <location>
        <begin position="151"/>
        <end position="162"/>
    </location>
</feature>
<feature type="non-terminal residue" evidence="2">
    <location>
        <position position="222"/>
    </location>
</feature>
<accession>K0R876</accession>
<protein>
    <submittedName>
        <fullName evidence="2">Uncharacterized protein</fullName>
    </submittedName>
</protein>
<feature type="compositionally biased region" description="Low complexity" evidence="1">
    <location>
        <begin position="196"/>
        <end position="209"/>
    </location>
</feature>
<feature type="compositionally biased region" description="Gly residues" evidence="1">
    <location>
        <begin position="23"/>
        <end position="38"/>
    </location>
</feature>
<keyword evidence="3" id="KW-1185">Reference proteome</keyword>
<organism evidence="2 3">
    <name type="scientific">Thalassiosira oceanica</name>
    <name type="common">Marine diatom</name>
    <dbReference type="NCBI Taxonomy" id="159749"/>
    <lineage>
        <taxon>Eukaryota</taxon>
        <taxon>Sar</taxon>
        <taxon>Stramenopiles</taxon>
        <taxon>Ochrophyta</taxon>
        <taxon>Bacillariophyta</taxon>
        <taxon>Coscinodiscophyceae</taxon>
        <taxon>Thalassiosirophycidae</taxon>
        <taxon>Thalassiosirales</taxon>
        <taxon>Thalassiosiraceae</taxon>
        <taxon>Thalassiosira</taxon>
    </lineage>
</organism>
<feature type="region of interest" description="Disordered" evidence="1">
    <location>
        <begin position="148"/>
        <end position="222"/>
    </location>
</feature>
<name>K0R876_THAOC</name>
<dbReference type="Proteomes" id="UP000266841">
    <property type="component" value="Unassembled WGS sequence"/>
</dbReference>
<dbReference type="AlphaFoldDB" id="K0R876"/>
<gene>
    <name evidence="2" type="ORF">THAOC_36421</name>
</gene>
<feature type="compositionally biased region" description="Low complexity" evidence="1">
    <location>
        <begin position="39"/>
        <end position="53"/>
    </location>
</feature>
<sequence length="222" mass="21961">MNHDGGYGGDGNDAESSGWESLFGGGGPSSFLGGGQQSAGGQHSQHYGAASAGGDYGGAGGQPQRHGFEPVRRAQHAGAGAPGPYAVPNANNGAGEEPLGYHDVDPIERYLLGPSGGYHAGGGGGGGAAGGGMQYFAGGDASGYHGSYHGADGGQGHGGHGGHSVSATHTSYRPPHDYHHGRPYGDDPSAGRRPSRGSSRGTTPTTTGTRQRRRPGTATSAT</sequence>
<evidence type="ECO:0000313" key="3">
    <source>
        <dbReference type="Proteomes" id="UP000266841"/>
    </source>
</evidence>
<feature type="region of interest" description="Disordered" evidence="1">
    <location>
        <begin position="1"/>
        <end position="101"/>
    </location>
</feature>
<feature type="compositionally biased region" description="Low complexity" evidence="1">
    <location>
        <begin position="77"/>
        <end position="95"/>
    </location>
</feature>